<dbReference type="EMBL" id="CABFNP030001215">
    <property type="protein sequence ID" value="CAI6092487.1"/>
    <property type="molecule type" value="Genomic_DNA"/>
</dbReference>
<sequence length="124" mass="13585">MADKTAPAQLASQEQLNADPELLSNLISKLEEVEWVQSYLDGVSIIRRVGKELKDLRTALWRTLVANKKIGREDDSGNLLRVRGYCTLTISKMTYIVPIALIGKPPSIGGLSLEIGSIAYVETG</sequence>
<dbReference type="Proteomes" id="UP001160390">
    <property type="component" value="Unassembled WGS sequence"/>
</dbReference>
<accession>A0AA35M8W7</accession>
<evidence type="ECO:0000313" key="1">
    <source>
        <dbReference type="EMBL" id="CAI6092487.1"/>
    </source>
</evidence>
<proteinExistence type="predicted"/>
<evidence type="ECO:0000313" key="2">
    <source>
        <dbReference type="Proteomes" id="UP001160390"/>
    </source>
</evidence>
<dbReference type="AlphaFoldDB" id="A0AA35M8W7"/>
<organism evidence="1 2">
    <name type="scientific">Clonostachys chloroleuca</name>
    <dbReference type="NCBI Taxonomy" id="1926264"/>
    <lineage>
        <taxon>Eukaryota</taxon>
        <taxon>Fungi</taxon>
        <taxon>Dikarya</taxon>
        <taxon>Ascomycota</taxon>
        <taxon>Pezizomycotina</taxon>
        <taxon>Sordariomycetes</taxon>
        <taxon>Hypocreomycetidae</taxon>
        <taxon>Hypocreales</taxon>
        <taxon>Bionectriaceae</taxon>
        <taxon>Clonostachys</taxon>
    </lineage>
</organism>
<name>A0AA35M8W7_9HYPO</name>
<keyword evidence="2" id="KW-1185">Reference proteome</keyword>
<gene>
    <name evidence="1" type="ORF">CCHLO57077_00018941</name>
</gene>
<reference evidence="1" key="1">
    <citation type="submission" date="2023-01" db="EMBL/GenBank/DDBJ databases">
        <authorList>
            <person name="Piombo E."/>
        </authorList>
    </citation>
    <scope>NUCLEOTIDE SEQUENCE</scope>
</reference>
<comment type="caution">
    <text evidence="1">The sequence shown here is derived from an EMBL/GenBank/DDBJ whole genome shotgun (WGS) entry which is preliminary data.</text>
</comment>
<protein>
    <submittedName>
        <fullName evidence="1">Uncharacterized protein</fullName>
    </submittedName>
</protein>